<evidence type="ECO:0008006" key="4">
    <source>
        <dbReference type="Google" id="ProtNLM"/>
    </source>
</evidence>
<evidence type="ECO:0000256" key="1">
    <source>
        <dbReference type="SAM" id="MobiDB-lite"/>
    </source>
</evidence>
<feature type="compositionally biased region" description="Basic residues" evidence="1">
    <location>
        <begin position="195"/>
        <end position="204"/>
    </location>
</feature>
<evidence type="ECO:0000313" key="2">
    <source>
        <dbReference type="EMBL" id="MBH5338095.1"/>
    </source>
</evidence>
<sequence length="204" mass="22587">MLAVVIGILAVAAAVIVALILAPPVLQSTASGLRRRFGPEYDRAVRDHDGDTRAALRDLSERVRRYADIRMRALPLDERQRYAARWAEVQQRFGAAPAAAVAEAADLLSRLAVERGYPQRPEQQLDALSLHHAQQVGGYRELRRVAGHTDVEQGRPEEMRDALLAARALFERLVAAQPADRAAALRRAGVPRQPGRFRGRHRSA</sequence>
<gene>
    <name evidence="2" type="ORF">IHE55_26270</name>
</gene>
<dbReference type="EMBL" id="JACYXC010000001">
    <property type="protein sequence ID" value="MBH5338095.1"/>
    <property type="molecule type" value="Genomic_DNA"/>
</dbReference>
<organism evidence="2 3">
    <name type="scientific">Streptomyces pactum</name>
    <dbReference type="NCBI Taxonomy" id="68249"/>
    <lineage>
        <taxon>Bacteria</taxon>
        <taxon>Bacillati</taxon>
        <taxon>Actinomycetota</taxon>
        <taxon>Actinomycetes</taxon>
        <taxon>Kitasatosporales</taxon>
        <taxon>Streptomycetaceae</taxon>
        <taxon>Streptomyces</taxon>
    </lineage>
</organism>
<proteinExistence type="predicted"/>
<keyword evidence="3" id="KW-1185">Reference proteome</keyword>
<feature type="region of interest" description="Disordered" evidence="1">
    <location>
        <begin position="185"/>
        <end position="204"/>
    </location>
</feature>
<protein>
    <recommendedName>
        <fullName evidence="4">Secreted protein</fullName>
    </recommendedName>
</protein>
<dbReference type="RefSeq" id="WP_197991301.1">
    <property type="nucleotide sequence ID" value="NZ_JACYXC010000001.1"/>
</dbReference>
<name>A0ABS0NSB8_9ACTN</name>
<accession>A0ABS0NSB8</accession>
<comment type="caution">
    <text evidence="2">The sequence shown here is derived from an EMBL/GenBank/DDBJ whole genome shotgun (WGS) entry which is preliminary data.</text>
</comment>
<evidence type="ECO:0000313" key="3">
    <source>
        <dbReference type="Proteomes" id="UP000807371"/>
    </source>
</evidence>
<dbReference type="Proteomes" id="UP000807371">
    <property type="component" value="Unassembled WGS sequence"/>
</dbReference>
<reference evidence="2 3" key="1">
    <citation type="submission" date="2020-09" db="EMBL/GenBank/DDBJ databases">
        <title>Biosynthesis of the nuclear factor of activated T cells inhibitor NFAT-133 and its congeners in Streptomyces pactum.</title>
        <authorList>
            <person name="Zhou W."/>
            <person name="Posri P."/>
            <person name="Abugrain M.E."/>
            <person name="Weisberg A.J."/>
            <person name="Chang J.H."/>
            <person name="Mahmud T."/>
        </authorList>
    </citation>
    <scope>NUCLEOTIDE SEQUENCE [LARGE SCALE GENOMIC DNA]</scope>
    <source>
        <strain evidence="2 3">ATCC 27456</strain>
    </source>
</reference>